<dbReference type="GO" id="GO:0050203">
    <property type="term" value="F:oxalate-CoA ligase activity"/>
    <property type="evidence" value="ECO:0007669"/>
    <property type="project" value="UniProtKB-EC"/>
</dbReference>
<dbReference type="Gene3D" id="3.40.50.12780">
    <property type="entry name" value="N-terminal domain of ligase-like"/>
    <property type="match status" value="1"/>
</dbReference>
<dbReference type="SUPFAM" id="SSF56801">
    <property type="entry name" value="Acetyl-CoA synthetase-like"/>
    <property type="match status" value="1"/>
</dbReference>
<dbReference type="GO" id="GO:0016740">
    <property type="term" value="F:transferase activity"/>
    <property type="evidence" value="ECO:0007669"/>
    <property type="project" value="UniProtKB-KW"/>
</dbReference>
<dbReference type="Pfam" id="PF00179">
    <property type="entry name" value="UQ_con"/>
    <property type="match status" value="1"/>
</dbReference>
<dbReference type="GO" id="GO:0031956">
    <property type="term" value="F:medium-chain fatty acid-CoA ligase activity"/>
    <property type="evidence" value="ECO:0007669"/>
    <property type="project" value="TreeGrafter"/>
</dbReference>
<evidence type="ECO:0000256" key="6">
    <source>
        <dbReference type="ARBA" id="ARBA00022840"/>
    </source>
</evidence>
<dbReference type="InterPro" id="IPR025110">
    <property type="entry name" value="AMP-bd_C"/>
</dbReference>
<dbReference type="SMART" id="SM00212">
    <property type="entry name" value="UBCc"/>
    <property type="match status" value="1"/>
</dbReference>
<evidence type="ECO:0000256" key="2">
    <source>
        <dbReference type="ARBA" id="ARBA00022598"/>
    </source>
</evidence>
<dbReference type="EC" id="6.2.1.8" evidence="9"/>
<dbReference type="SUPFAM" id="SSF54495">
    <property type="entry name" value="UBC-like"/>
    <property type="match status" value="1"/>
</dbReference>
<evidence type="ECO:0000256" key="7">
    <source>
        <dbReference type="PROSITE-ProRule" id="PRU10133"/>
    </source>
</evidence>
<evidence type="ECO:0000256" key="3">
    <source>
        <dbReference type="ARBA" id="ARBA00022679"/>
    </source>
</evidence>
<feature type="active site" description="Glycyl thioester intermediate" evidence="7">
    <location>
        <position position="575"/>
    </location>
</feature>
<proteinExistence type="inferred from homology"/>
<keyword evidence="10" id="KW-1185">Reference proteome</keyword>
<dbReference type="InterPro" id="IPR045851">
    <property type="entry name" value="AMP-bd_C_sf"/>
</dbReference>
<dbReference type="EMBL" id="CP119918">
    <property type="protein sequence ID" value="WFD15653.1"/>
    <property type="molecule type" value="Genomic_DNA"/>
</dbReference>
<dbReference type="InterPro" id="IPR042099">
    <property type="entry name" value="ANL_N_sf"/>
</dbReference>
<dbReference type="CDD" id="cd23800">
    <property type="entry name" value="UBCc_UBE2K"/>
    <property type="match status" value="1"/>
</dbReference>
<dbReference type="CDD" id="cd14311">
    <property type="entry name" value="UBA_II_E2_UBC1"/>
    <property type="match status" value="1"/>
</dbReference>
<evidence type="ECO:0000259" key="8">
    <source>
        <dbReference type="PROSITE" id="PS50127"/>
    </source>
</evidence>
<dbReference type="PANTHER" id="PTHR43201:SF5">
    <property type="entry name" value="MEDIUM-CHAIN ACYL-COA LIGASE ACSF2, MITOCHONDRIAL"/>
    <property type="match status" value="1"/>
</dbReference>
<dbReference type="GO" id="GO:0006631">
    <property type="term" value="P:fatty acid metabolic process"/>
    <property type="evidence" value="ECO:0007669"/>
    <property type="project" value="TreeGrafter"/>
</dbReference>
<evidence type="ECO:0000256" key="4">
    <source>
        <dbReference type="ARBA" id="ARBA00022741"/>
    </source>
</evidence>
<dbReference type="PROSITE" id="PS00183">
    <property type="entry name" value="UBC_1"/>
    <property type="match status" value="1"/>
</dbReference>
<keyword evidence="3" id="KW-0808">Transferase</keyword>
<dbReference type="InterPro" id="IPR000873">
    <property type="entry name" value="AMP-dep_synth/lig_dom"/>
</dbReference>
<name>A0AAJ6CME8_9BASI</name>
<dbReference type="Gene3D" id="3.30.300.30">
    <property type="match status" value="1"/>
</dbReference>
<dbReference type="InterPro" id="IPR045310">
    <property type="entry name" value="Pcs60-like"/>
</dbReference>
<dbReference type="CDD" id="cd05926">
    <property type="entry name" value="FACL_fum10p_like"/>
    <property type="match status" value="1"/>
</dbReference>
<dbReference type="Gene3D" id="1.10.8.10">
    <property type="entry name" value="DNA helicase RuvA subunit, C-terminal domain"/>
    <property type="match status" value="1"/>
</dbReference>
<dbReference type="AlphaFoldDB" id="A0AAJ6CME8"/>
<dbReference type="SUPFAM" id="SSF46934">
    <property type="entry name" value="UBA-like"/>
    <property type="match status" value="1"/>
</dbReference>
<dbReference type="GO" id="GO:0005524">
    <property type="term" value="F:ATP binding"/>
    <property type="evidence" value="ECO:0007669"/>
    <property type="project" value="UniProtKB-KW"/>
</dbReference>
<dbReference type="Pfam" id="PF09288">
    <property type="entry name" value="UBA_3"/>
    <property type="match status" value="1"/>
</dbReference>
<gene>
    <name evidence="9" type="ORF">MARU1_001675</name>
</gene>
<evidence type="ECO:0000256" key="5">
    <source>
        <dbReference type="ARBA" id="ARBA00022786"/>
    </source>
</evidence>
<dbReference type="InterPro" id="IPR009060">
    <property type="entry name" value="UBA-like_sf"/>
</dbReference>
<dbReference type="InterPro" id="IPR015368">
    <property type="entry name" value="UBA_C_fun"/>
</dbReference>
<dbReference type="InterPro" id="IPR023313">
    <property type="entry name" value="UBQ-conjugating_AS"/>
</dbReference>
<dbReference type="InterPro" id="IPR000608">
    <property type="entry name" value="UBC"/>
</dbReference>
<dbReference type="Gene3D" id="3.10.110.10">
    <property type="entry name" value="Ubiquitin Conjugating Enzyme"/>
    <property type="match status" value="1"/>
</dbReference>
<dbReference type="PANTHER" id="PTHR43201">
    <property type="entry name" value="ACYL-COA SYNTHETASE"/>
    <property type="match status" value="1"/>
</dbReference>
<dbReference type="Pfam" id="PF13193">
    <property type="entry name" value="AMP-binding_C"/>
    <property type="match status" value="1"/>
</dbReference>
<keyword evidence="2 9" id="KW-0436">Ligase</keyword>
<feature type="domain" description="UBC core" evidence="8">
    <location>
        <begin position="482"/>
        <end position="637"/>
    </location>
</feature>
<keyword evidence="5" id="KW-0833">Ubl conjugation pathway</keyword>
<evidence type="ECO:0000256" key="1">
    <source>
        <dbReference type="ARBA" id="ARBA00006432"/>
    </source>
</evidence>
<organism evidence="9 10">
    <name type="scientific">Malassezia arunalokei</name>
    <dbReference type="NCBI Taxonomy" id="1514897"/>
    <lineage>
        <taxon>Eukaryota</taxon>
        <taxon>Fungi</taxon>
        <taxon>Dikarya</taxon>
        <taxon>Basidiomycota</taxon>
        <taxon>Ustilaginomycotina</taxon>
        <taxon>Malasseziomycetes</taxon>
        <taxon>Malasseziales</taxon>
        <taxon>Malasseziaceae</taxon>
        <taxon>Malassezia</taxon>
    </lineage>
</organism>
<keyword evidence="6" id="KW-0067">ATP-binding</keyword>
<evidence type="ECO:0000313" key="9">
    <source>
        <dbReference type="EMBL" id="WFD15653.1"/>
    </source>
</evidence>
<dbReference type="PROSITE" id="PS50127">
    <property type="entry name" value="UBC_2"/>
    <property type="match status" value="1"/>
</dbReference>
<reference evidence="9 10" key="1">
    <citation type="submission" date="2023-03" db="EMBL/GenBank/DDBJ databases">
        <title>Mating type loci evolution in Malassezia.</title>
        <authorList>
            <person name="Coelho M.A."/>
        </authorList>
    </citation>
    <scope>NUCLEOTIDE SEQUENCE [LARGE SCALE GENOMIC DNA]</scope>
    <source>
        <strain evidence="9 10">CBS 13387</strain>
    </source>
</reference>
<keyword evidence="4" id="KW-0547">Nucleotide-binding</keyword>
<evidence type="ECO:0000313" key="10">
    <source>
        <dbReference type="Proteomes" id="UP001217582"/>
    </source>
</evidence>
<dbReference type="PROSITE" id="PS00455">
    <property type="entry name" value="AMP_BINDING"/>
    <property type="match status" value="1"/>
</dbReference>
<dbReference type="Proteomes" id="UP001217582">
    <property type="component" value="Chromosome 3"/>
</dbReference>
<dbReference type="InterPro" id="IPR016135">
    <property type="entry name" value="UBQ-conjugating_enzyme/RWD"/>
</dbReference>
<protein>
    <submittedName>
        <fullName evidence="9">Oxalate--CoA ligase</fullName>
        <ecNumber evidence="9">6.2.1.8</ecNumber>
    </submittedName>
</protein>
<sequence length="704" mass="76856">MSGRTIVPSLLASRESYGRDAEAIELPASTGKPMSISYSELADLVYQVRAQLASWQLPKGTVLCSSLVNSLEFVAVFLATADLGLVAAPLNPNYKESEVTFYLEDTKTPALIVPAGTLSGTDASEGALAAKRAANALSVRVVEIVHDAKTLQLVDANGASTPSANATEASEDDTALILHTSGTTGRPKAVPLTHKNLLTSMHNIKLTYSLSPSDKTFLVMPLFHVHGLVCGLLASLFSGGSVAIPPRFSASSFWTEFVQTRSNWYTAVPTIHQILLSADKPDPMPRLRFVRSCSSALSPSTLAALEKLVDAPVLEAYAMTEAAHQMTSNPLPPREHKAGTVGIGHGVEVKILDTSGRELPVGKDGEVCVRGANVTQGYIGNEKANRDNFFRLAFKNCPPEVDGFLRTGDQGHKDDDGYLVLTGRIKELINRSGEKISPLELDNALLALSYIKEAVSFGVPDEMYGELVGAVVVLQGDAPTDASQERIQADLSKSLAKFKIPVRVWITDTIPKTLYRESPFHLIGTFPGPIHSPYENGLFKVDIVVPEGYPFHPLQMRFITRVYHPNVSSQSGAICLDILKDQWSPVYTLKSTLMSLRSLLCSPEPNDPQDAEVAKHYTSDFEGYERTARYWTEIFAKRDMEQSSVPPSDADEAQLVGLDPKHVEKFVNMGFPKSRVIEVMRRLNYRGQNIQNIKDEQVTSLLSE</sequence>
<accession>A0AAJ6CME8</accession>
<dbReference type="InterPro" id="IPR020845">
    <property type="entry name" value="AMP-binding_CS"/>
</dbReference>
<dbReference type="Pfam" id="PF00501">
    <property type="entry name" value="AMP-binding"/>
    <property type="match status" value="1"/>
</dbReference>
<comment type="similarity">
    <text evidence="1">Belongs to the ATP-dependent AMP-binding enzyme family.</text>
</comment>